<dbReference type="EMBL" id="FXAG01000007">
    <property type="protein sequence ID" value="SMF17793.1"/>
    <property type="molecule type" value="Genomic_DNA"/>
</dbReference>
<dbReference type="STRING" id="1123014.SAMN02745746_01723"/>
<accession>A0A1Y6BLU9</accession>
<dbReference type="PANTHER" id="PTHR37811">
    <property type="entry name" value="BLL5343 PROTEIN"/>
    <property type="match status" value="1"/>
</dbReference>
<keyword evidence="2" id="KW-0560">Oxidoreductase</keyword>
<evidence type="ECO:0000259" key="1">
    <source>
        <dbReference type="Pfam" id="PF03992"/>
    </source>
</evidence>
<reference evidence="3" key="1">
    <citation type="submission" date="2017-04" db="EMBL/GenBank/DDBJ databases">
        <authorList>
            <person name="Varghese N."/>
            <person name="Submissions S."/>
        </authorList>
    </citation>
    <scope>NUCLEOTIDE SEQUENCE [LARGE SCALE GENOMIC DNA]</scope>
    <source>
        <strain evidence="3">DSM 22618</strain>
    </source>
</reference>
<dbReference type="Gene3D" id="3.30.70.100">
    <property type="match status" value="1"/>
</dbReference>
<dbReference type="RefSeq" id="WP_085276013.1">
    <property type="nucleotide sequence ID" value="NZ_FXAG01000007.1"/>
</dbReference>
<dbReference type="GO" id="GO:0004497">
    <property type="term" value="F:monooxygenase activity"/>
    <property type="evidence" value="ECO:0007669"/>
    <property type="project" value="UniProtKB-KW"/>
</dbReference>
<dbReference type="SUPFAM" id="SSF54909">
    <property type="entry name" value="Dimeric alpha+beta barrel"/>
    <property type="match status" value="1"/>
</dbReference>
<keyword evidence="2" id="KW-0503">Monooxygenase</keyword>
<evidence type="ECO:0000313" key="3">
    <source>
        <dbReference type="Proteomes" id="UP000192920"/>
    </source>
</evidence>
<name>A0A1Y6BLU9_9NEIS</name>
<keyword evidence="3" id="KW-1185">Reference proteome</keyword>
<gene>
    <name evidence="2" type="ORF">SAMN02745746_01723</name>
</gene>
<protein>
    <submittedName>
        <fullName evidence="2">Heme-degrading monooxygenase HmoA</fullName>
    </submittedName>
</protein>
<dbReference type="AlphaFoldDB" id="A0A1Y6BLU9"/>
<feature type="domain" description="ABM" evidence="1">
    <location>
        <begin position="14"/>
        <end position="81"/>
    </location>
</feature>
<proteinExistence type="predicted"/>
<organism evidence="2 3">
    <name type="scientific">Pseudogulbenkiania subflava DSM 22618</name>
    <dbReference type="NCBI Taxonomy" id="1123014"/>
    <lineage>
        <taxon>Bacteria</taxon>
        <taxon>Pseudomonadati</taxon>
        <taxon>Pseudomonadota</taxon>
        <taxon>Betaproteobacteria</taxon>
        <taxon>Neisseriales</taxon>
        <taxon>Chromobacteriaceae</taxon>
        <taxon>Pseudogulbenkiania</taxon>
    </lineage>
</organism>
<sequence>MSDSLPLPPYWTVIFSSQRSEAEQGYAEMAERMLRLARVQPGFLGMESARDENGFGITVSYWDSVEAIAAWRHHAEHMVAQRLGREVWYQAFSLKVARVERAHDFPNPTPHEPGPG</sequence>
<dbReference type="Pfam" id="PF03992">
    <property type="entry name" value="ABM"/>
    <property type="match status" value="1"/>
</dbReference>
<evidence type="ECO:0000313" key="2">
    <source>
        <dbReference type="EMBL" id="SMF17793.1"/>
    </source>
</evidence>
<dbReference type="InterPro" id="IPR011008">
    <property type="entry name" value="Dimeric_a/b-barrel"/>
</dbReference>
<dbReference type="Proteomes" id="UP000192920">
    <property type="component" value="Unassembled WGS sequence"/>
</dbReference>
<dbReference type="PANTHER" id="PTHR37811:SF2">
    <property type="entry name" value="ABM DOMAIN-CONTAINING PROTEIN"/>
    <property type="match status" value="1"/>
</dbReference>
<dbReference type="InterPro" id="IPR052936">
    <property type="entry name" value="Jasmonate_Hydroxylase-like"/>
</dbReference>
<dbReference type="InterPro" id="IPR007138">
    <property type="entry name" value="ABM_dom"/>
</dbReference>